<keyword evidence="6 9" id="KW-1133">Transmembrane helix</keyword>
<feature type="transmembrane region" description="Helical" evidence="9">
    <location>
        <begin position="44"/>
        <end position="69"/>
    </location>
</feature>
<dbReference type="Pfam" id="PF04647">
    <property type="entry name" value="AgrB"/>
    <property type="match status" value="1"/>
</dbReference>
<name>A0A380H128_9STAP</name>
<reference evidence="10 11" key="1">
    <citation type="submission" date="2018-06" db="EMBL/GenBank/DDBJ databases">
        <authorList>
            <consortium name="Pathogen Informatics"/>
            <person name="Doyle S."/>
        </authorList>
    </citation>
    <scope>NUCLEOTIDE SEQUENCE [LARGE SCALE GENOMIC DNA]</scope>
    <source>
        <strain evidence="10 11">NCTC11807</strain>
    </source>
</reference>
<feature type="transmembrane region" description="Helical" evidence="9">
    <location>
        <begin position="81"/>
        <end position="100"/>
    </location>
</feature>
<evidence type="ECO:0000256" key="8">
    <source>
        <dbReference type="ARBA" id="ARBA00023136"/>
    </source>
</evidence>
<organism evidence="10 11">
    <name type="scientific">Staphylococcus saccharolyticus</name>
    <dbReference type="NCBI Taxonomy" id="33028"/>
    <lineage>
        <taxon>Bacteria</taxon>
        <taxon>Bacillati</taxon>
        <taxon>Bacillota</taxon>
        <taxon>Bacilli</taxon>
        <taxon>Bacillales</taxon>
        <taxon>Staphylococcaceae</taxon>
        <taxon>Staphylococcus</taxon>
    </lineage>
</organism>
<dbReference type="HAMAP" id="MF_00784">
    <property type="entry name" value="AgrB"/>
    <property type="match status" value="1"/>
</dbReference>
<evidence type="ECO:0000313" key="11">
    <source>
        <dbReference type="Proteomes" id="UP000255425"/>
    </source>
</evidence>
<feature type="transmembrane region" description="Helical" evidence="9">
    <location>
        <begin position="166"/>
        <end position="183"/>
    </location>
</feature>
<evidence type="ECO:0000256" key="3">
    <source>
        <dbReference type="ARBA" id="ARBA00022670"/>
    </source>
</evidence>
<accession>A0A380H128</accession>
<keyword evidence="5 9" id="KW-0378">Hydrolase</keyword>
<evidence type="ECO:0000256" key="1">
    <source>
        <dbReference type="ARBA" id="ARBA00022475"/>
    </source>
</evidence>
<dbReference type="GO" id="GO:0006508">
    <property type="term" value="P:proteolysis"/>
    <property type="evidence" value="ECO:0007669"/>
    <property type="project" value="UniProtKB-KW"/>
</dbReference>
<keyword evidence="8 9" id="KW-0472">Membrane</keyword>
<dbReference type="GeneID" id="63934580"/>
<dbReference type="GO" id="GO:0008233">
    <property type="term" value="F:peptidase activity"/>
    <property type="evidence" value="ECO:0007669"/>
    <property type="project" value="UniProtKB-UniRule"/>
</dbReference>
<dbReference type="EMBL" id="UHDZ01000001">
    <property type="protein sequence ID" value="SUM70105.1"/>
    <property type="molecule type" value="Genomic_DNA"/>
</dbReference>
<keyword evidence="7 9" id="KW-0843">Virulence</keyword>
<evidence type="ECO:0000256" key="9">
    <source>
        <dbReference type="HAMAP-Rule" id="MF_00784"/>
    </source>
</evidence>
<dbReference type="RefSeq" id="WP_115312979.1">
    <property type="nucleotide sequence ID" value="NZ_CP066042.1"/>
</dbReference>
<comment type="subcellular location">
    <subcellularLocation>
        <location evidence="9">Cell membrane</location>
        <topology evidence="9">Multi-pass membrane protein</topology>
    </subcellularLocation>
</comment>
<evidence type="ECO:0000256" key="7">
    <source>
        <dbReference type="ARBA" id="ARBA00023026"/>
    </source>
</evidence>
<dbReference type="AlphaFoldDB" id="A0A380H128"/>
<comment type="similarity">
    <text evidence="9">Belongs to the AgrB family.</text>
</comment>
<evidence type="ECO:0000313" key="10">
    <source>
        <dbReference type="EMBL" id="SUM70105.1"/>
    </source>
</evidence>
<keyword evidence="3 9" id="KW-0645">Protease</keyword>
<evidence type="ECO:0000256" key="5">
    <source>
        <dbReference type="ARBA" id="ARBA00022801"/>
    </source>
</evidence>
<dbReference type="GO" id="GO:0005886">
    <property type="term" value="C:plasma membrane"/>
    <property type="evidence" value="ECO:0007669"/>
    <property type="project" value="UniProtKB-SubCell"/>
</dbReference>
<comment type="function">
    <text evidence="9">Essential for the production of a quorum sensing system signal molecule, the autoinducing peptide (AIP). This quorum sensing system is responsible for the regulation of the expression of virulence factor genes. Involved in the proteolytic processing of AgrD, the precursor of AIP.</text>
</comment>
<dbReference type="InterPro" id="IPR006741">
    <property type="entry name" value="AgrB"/>
</dbReference>
<dbReference type="Proteomes" id="UP000255425">
    <property type="component" value="Unassembled WGS sequence"/>
</dbReference>
<proteinExistence type="inferred from homology"/>
<feature type="transmembrane region" description="Helical" evidence="9">
    <location>
        <begin position="106"/>
        <end position="123"/>
    </location>
</feature>
<sequence>MKLIDNKIEQFAQFLQRKNNLDRIQFLKIRLGMQVLAINIEKSIVVYGLATIFHTFFYTLLTHLSYFLIRRHAHGTHAKSSLLCHIQSIILFIIFPYLIIKLDINYFLLLSLALVGLIIIIVYAPAATKKQPIPKRLVKQKKILSINLYCAILVISFITKEPVNKLILFGGILESLTLLPIFFPKEDIDYGKHF</sequence>
<keyword evidence="11" id="KW-1185">Reference proteome</keyword>
<evidence type="ECO:0000256" key="6">
    <source>
        <dbReference type="ARBA" id="ARBA00022989"/>
    </source>
</evidence>
<keyword evidence="1 9" id="KW-1003">Cell membrane</keyword>
<evidence type="ECO:0000256" key="2">
    <source>
        <dbReference type="ARBA" id="ARBA00022654"/>
    </source>
</evidence>
<evidence type="ECO:0000256" key="4">
    <source>
        <dbReference type="ARBA" id="ARBA00022692"/>
    </source>
</evidence>
<dbReference type="SMART" id="SM00793">
    <property type="entry name" value="AgrB"/>
    <property type="match status" value="1"/>
</dbReference>
<gene>
    <name evidence="9 10" type="primary">agrB</name>
    <name evidence="10" type="ORF">NCTC11807_01056</name>
</gene>
<protein>
    <recommendedName>
        <fullName evidence="9">Accessory gene regulator protein B</fullName>
        <ecNumber evidence="9">3.4.-.-</ecNumber>
    </recommendedName>
</protein>
<feature type="transmembrane region" description="Helical" evidence="9">
    <location>
        <begin position="143"/>
        <end position="160"/>
    </location>
</feature>
<keyword evidence="4 9" id="KW-0812">Transmembrane</keyword>
<keyword evidence="2 9" id="KW-0673">Quorum sensing</keyword>
<dbReference type="GO" id="GO:0009372">
    <property type="term" value="P:quorum sensing"/>
    <property type="evidence" value="ECO:0007669"/>
    <property type="project" value="UniProtKB-UniRule"/>
</dbReference>
<dbReference type="EC" id="3.4.-.-" evidence="9"/>